<reference evidence="1 2" key="1">
    <citation type="submission" date="2019-06" db="EMBL/GenBank/DDBJ databases">
        <title>Sequencing the genomes of 1000 actinobacteria strains.</title>
        <authorList>
            <person name="Klenk H.-P."/>
        </authorList>
    </citation>
    <scope>NUCLEOTIDE SEQUENCE [LARGE SCALE GENOMIC DNA]</scope>
    <source>
        <strain evidence="1 2">DSM 44826</strain>
    </source>
</reference>
<dbReference type="Proteomes" id="UP000317940">
    <property type="component" value="Unassembled WGS sequence"/>
</dbReference>
<gene>
    <name evidence="1" type="ORF">FHX73_1861</name>
</gene>
<proteinExistence type="predicted"/>
<dbReference type="EMBL" id="VIWT01000008">
    <property type="protein sequence ID" value="TWF71690.1"/>
    <property type="molecule type" value="Genomic_DNA"/>
</dbReference>
<organism evidence="1 2">
    <name type="scientific">Kitasatospora viridis</name>
    <dbReference type="NCBI Taxonomy" id="281105"/>
    <lineage>
        <taxon>Bacteria</taxon>
        <taxon>Bacillati</taxon>
        <taxon>Actinomycetota</taxon>
        <taxon>Actinomycetes</taxon>
        <taxon>Kitasatosporales</taxon>
        <taxon>Streptomycetaceae</taxon>
        <taxon>Kitasatospora</taxon>
    </lineage>
</organism>
<protein>
    <submittedName>
        <fullName evidence="1">Uncharacterized protein</fullName>
    </submittedName>
</protein>
<dbReference type="RefSeq" id="WP_145911490.1">
    <property type="nucleotide sequence ID" value="NZ_BAAAMZ010000022.1"/>
</dbReference>
<evidence type="ECO:0000313" key="2">
    <source>
        <dbReference type="Proteomes" id="UP000317940"/>
    </source>
</evidence>
<comment type="caution">
    <text evidence="1">The sequence shown here is derived from an EMBL/GenBank/DDBJ whole genome shotgun (WGS) entry which is preliminary data.</text>
</comment>
<accession>A0A561S9Z4</accession>
<dbReference type="AlphaFoldDB" id="A0A561S9Z4"/>
<name>A0A561S9Z4_9ACTN</name>
<sequence length="127" mass="14012">MIHPPLAVGDRIHHAPQQGLLGLCTTVTAIDHAQAHVTVQADDGRTSTVRWPNAPEALAMFRDYRMLDLETLAYCCPAPTAAAPTPQEPGRFGPRKKAAWACYRKMLRRMVALLHGGVGQFRERRTG</sequence>
<evidence type="ECO:0000313" key="1">
    <source>
        <dbReference type="EMBL" id="TWF71690.1"/>
    </source>
</evidence>
<keyword evidence="2" id="KW-1185">Reference proteome</keyword>